<reference evidence="3" key="1">
    <citation type="submission" date="2016-05" db="EMBL/GenBank/DDBJ databases">
        <authorList>
            <person name="Naeem Raeece"/>
        </authorList>
    </citation>
    <scope>NUCLEOTIDE SEQUENCE [LARGE SCALE GENOMIC DNA]</scope>
</reference>
<accession>A0A1A9ALM6</accession>
<name>A0A1A9ALM6_PLAOA</name>
<dbReference type="EMBL" id="FLRD01001364">
    <property type="protein sequence ID" value="SBT57105.1"/>
    <property type="molecule type" value="Genomic_DNA"/>
</dbReference>
<feature type="region of interest" description="Disordered" evidence="1">
    <location>
        <begin position="182"/>
        <end position="219"/>
    </location>
</feature>
<gene>
    <name evidence="2" type="ORF">POVWA1_080150</name>
</gene>
<evidence type="ECO:0000256" key="1">
    <source>
        <dbReference type="SAM" id="MobiDB-lite"/>
    </source>
</evidence>
<dbReference type="Proteomes" id="UP000078555">
    <property type="component" value="Unassembled WGS sequence"/>
</dbReference>
<proteinExistence type="predicted"/>
<dbReference type="Pfam" id="PF05795">
    <property type="entry name" value="Plasmodium_Vir"/>
    <property type="match status" value="2"/>
</dbReference>
<keyword evidence="3" id="KW-1185">Reference proteome</keyword>
<evidence type="ECO:0000313" key="2">
    <source>
        <dbReference type="EMBL" id="SBT57105.1"/>
    </source>
</evidence>
<evidence type="ECO:0000313" key="3">
    <source>
        <dbReference type="Proteomes" id="UP000078555"/>
    </source>
</evidence>
<dbReference type="InterPro" id="IPR008780">
    <property type="entry name" value="Plasmodium_Vir"/>
</dbReference>
<sequence length="302" mass="35491">MDNSEEILKGLPKYQIYDELNENQGRNNCYSHCSRVQKFNDTYEGIYDLCCLLEKNLKNLSARIKNENNTERCRYFYFWLNDEIRKKLKTRHPNTTNDTSVLLAFYSVGSKINYELPNSNCTYIYDKNITLDYWKKWKDLYDYIRNYKCRGDSPLKCPANLYMQKWCSADLFNKLSCKDTRSITAPSSHGTRKAAGNQHENDGSHSSLFSSSEDMHDTNGDGKTSGIDYYVKLSTSLSFLGILSTFFYLYKFTTFGKWIRSKILKNKINVKLNEDEQYLLDKYSDYPDKNNYIENLNISYNP</sequence>
<organism evidence="2 3">
    <name type="scientific">Plasmodium ovale wallikeri</name>
    <dbReference type="NCBI Taxonomy" id="864142"/>
    <lineage>
        <taxon>Eukaryota</taxon>
        <taxon>Sar</taxon>
        <taxon>Alveolata</taxon>
        <taxon>Apicomplexa</taxon>
        <taxon>Aconoidasida</taxon>
        <taxon>Haemosporida</taxon>
        <taxon>Plasmodiidae</taxon>
        <taxon>Plasmodium</taxon>
        <taxon>Plasmodium (Plasmodium)</taxon>
    </lineage>
</organism>
<protein>
    <submittedName>
        <fullName evidence="2">PIR Superfamily Protein</fullName>
    </submittedName>
</protein>
<dbReference type="AlphaFoldDB" id="A0A1A9ALM6"/>